<dbReference type="InterPro" id="IPR015797">
    <property type="entry name" value="NUDIX_hydrolase-like_dom_sf"/>
</dbReference>
<keyword evidence="7 17" id="KW-0378">Hydrolase</keyword>
<keyword evidence="8" id="KW-0460">Magnesium</keyword>
<dbReference type="EC" id="3.6.1.55" evidence="12"/>
<evidence type="ECO:0000256" key="14">
    <source>
        <dbReference type="ARBA" id="ARBA00041592"/>
    </source>
</evidence>
<evidence type="ECO:0000256" key="10">
    <source>
        <dbReference type="ARBA" id="ARBA00035861"/>
    </source>
</evidence>
<keyword evidence="9" id="KW-0234">DNA repair</keyword>
<proteinExistence type="inferred from homology"/>
<evidence type="ECO:0000256" key="4">
    <source>
        <dbReference type="ARBA" id="ARBA00022705"/>
    </source>
</evidence>
<feature type="domain" description="Nudix hydrolase" evidence="18">
    <location>
        <begin position="1"/>
        <end position="125"/>
    </location>
</feature>
<dbReference type="AlphaFoldDB" id="A0A7V5N1W2"/>
<evidence type="ECO:0000256" key="6">
    <source>
        <dbReference type="ARBA" id="ARBA00022763"/>
    </source>
</evidence>
<sequence>MALKVVAGFLRKEDRFLLVRRPVNKKRGGLWEFPGGKVENGETLESAIKRELEEELGIKAKVERILGKINYKYPEGEIELFLFEIDSKEEPILKEALELRWVNFEEVKELELCPADKKLLESLKKDL</sequence>
<reference evidence="19" key="1">
    <citation type="journal article" date="2020" name="mSystems">
        <title>Genome- and Community-Level Interaction Insights into Carbon Utilization and Element Cycling Functions of Hydrothermarchaeota in Hydrothermal Sediment.</title>
        <authorList>
            <person name="Zhou Z."/>
            <person name="Liu Y."/>
            <person name="Xu W."/>
            <person name="Pan J."/>
            <person name="Luo Z.H."/>
            <person name="Li M."/>
        </authorList>
    </citation>
    <scope>NUCLEOTIDE SEQUENCE [LARGE SCALE GENOMIC DNA]</scope>
    <source>
        <strain evidence="19">SpSt-1011</strain>
    </source>
</reference>
<evidence type="ECO:0000256" key="11">
    <source>
        <dbReference type="ARBA" id="ARBA00036904"/>
    </source>
</evidence>
<comment type="similarity">
    <text evidence="2 17">Belongs to the Nudix hydrolase family.</text>
</comment>
<dbReference type="Gene3D" id="3.90.79.10">
    <property type="entry name" value="Nucleoside Triphosphate Pyrophosphohydrolase"/>
    <property type="match status" value="1"/>
</dbReference>
<comment type="caution">
    <text evidence="19">The sequence shown here is derived from an EMBL/GenBank/DDBJ whole genome shotgun (WGS) entry which is preliminary data.</text>
</comment>
<evidence type="ECO:0000256" key="5">
    <source>
        <dbReference type="ARBA" id="ARBA00022723"/>
    </source>
</evidence>
<comment type="cofactor">
    <cofactor evidence="1">
        <name>Mg(2+)</name>
        <dbReference type="ChEBI" id="CHEBI:18420"/>
    </cofactor>
</comment>
<dbReference type="GO" id="GO:0008413">
    <property type="term" value="F:8-oxo-7,8-dihydroguanosine triphosphate pyrophosphatase activity"/>
    <property type="evidence" value="ECO:0007669"/>
    <property type="project" value="TreeGrafter"/>
</dbReference>
<evidence type="ECO:0000259" key="18">
    <source>
        <dbReference type="PROSITE" id="PS51462"/>
    </source>
</evidence>
<dbReference type="GO" id="GO:0046872">
    <property type="term" value="F:metal ion binding"/>
    <property type="evidence" value="ECO:0007669"/>
    <property type="project" value="UniProtKB-KW"/>
</dbReference>
<evidence type="ECO:0000256" key="7">
    <source>
        <dbReference type="ARBA" id="ARBA00022801"/>
    </source>
</evidence>
<keyword evidence="4" id="KW-0235">DNA replication</keyword>
<dbReference type="PANTHER" id="PTHR47707">
    <property type="entry name" value="8-OXO-DGTP DIPHOSPHATASE"/>
    <property type="match status" value="1"/>
</dbReference>
<dbReference type="SUPFAM" id="SSF55811">
    <property type="entry name" value="Nudix"/>
    <property type="match status" value="1"/>
</dbReference>
<evidence type="ECO:0000256" key="1">
    <source>
        <dbReference type="ARBA" id="ARBA00001946"/>
    </source>
</evidence>
<dbReference type="Pfam" id="PF00293">
    <property type="entry name" value="NUDIX"/>
    <property type="match status" value="1"/>
</dbReference>
<accession>A0A7V5N1W2</accession>
<dbReference type="GO" id="GO:0035539">
    <property type="term" value="F:8-oxo-7,8-dihydrodeoxyguanosine triphosphate pyrophosphatase activity"/>
    <property type="evidence" value="ECO:0007669"/>
    <property type="project" value="UniProtKB-EC"/>
</dbReference>
<evidence type="ECO:0000256" key="16">
    <source>
        <dbReference type="ARBA" id="ARBA00042798"/>
    </source>
</evidence>
<evidence type="ECO:0000256" key="17">
    <source>
        <dbReference type="RuleBase" id="RU003476"/>
    </source>
</evidence>
<evidence type="ECO:0000256" key="2">
    <source>
        <dbReference type="ARBA" id="ARBA00005582"/>
    </source>
</evidence>
<keyword evidence="5" id="KW-0479">Metal-binding</keyword>
<dbReference type="PROSITE" id="PS51462">
    <property type="entry name" value="NUDIX"/>
    <property type="match status" value="1"/>
</dbReference>
<protein>
    <recommendedName>
        <fullName evidence="13">8-oxo-dGTP diphosphatase</fullName>
        <ecNumber evidence="12">3.6.1.55</ecNumber>
    </recommendedName>
    <alternativeName>
        <fullName evidence="16">7,8-dihydro-8-oxoguanine-triphosphatase</fullName>
    </alternativeName>
    <alternativeName>
        <fullName evidence="15">Mutator protein MutT</fullName>
    </alternativeName>
    <alternativeName>
        <fullName evidence="14">dGTP pyrophosphohydrolase</fullName>
    </alternativeName>
</protein>
<evidence type="ECO:0000256" key="8">
    <source>
        <dbReference type="ARBA" id="ARBA00022842"/>
    </source>
</evidence>
<dbReference type="InterPro" id="IPR000086">
    <property type="entry name" value="NUDIX_hydrolase_dom"/>
</dbReference>
<dbReference type="CDD" id="cd03425">
    <property type="entry name" value="NUDIX_MutT_NudA_like"/>
    <property type="match status" value="1"/>
</dbReference>
<dbReference type="EMBL" id="DRUQ01000083">
    <property type="protein sequence ID" value="HHH86199.1"/>
    <property type="molecule type" value="Genomic_DNA"/>
</dbReference>
<dbReference type="PROSITE" id="PS00893">
    <property type="entry name" value="NUDIX_BOX"/>
    <property type="match status" value="1"/>
</dbReference>
<evidence type="ECO:0000256" key="3">
    <source>
        <dbReference type="ARBA" id="ARBA00022457"/>
    </source>
</evidence>
<dbReference type="GO" id="GO:0006281">
    <property type="term" value="P:DNA repair"/>
    <property type="evidence" value="ECO:0007669"/>
    <property type="project" value="UniProtKB-KW"/>
</dbReference>
<evidence type="ECO:0000313" key="19">
    <source>
        <dbReference type="EMBL" id="HHH86199.1"/>
    </source>
</evidence>
<comment type="catalytic activity">
    <reaction evidence="11">
        <text>8-oxo-GTP + H2O = 8-oxo-GMP + diphosphate + H(+)</text>
        <dbReference type="Rhea" id="RHEA:67616"/>
        <dbReference type="ChEBI" id="CHEBI:15377"/>
        <dbReference type="ChEBI" id="CHEBI:15378"/>
        <dbReference type="ChEBI" id="CHEBI:33019"/>
        <dbReference type="ChEBI" id="CHEBI:143553"/>
        <dbReference type="ChEBI" id="CHEBI:145694"/>
    </reaction>
</comment>
<gene>
    <name evidence="19" type="ORF">ENL62_01325</name>
</gene>
<dbReference type="InterPro" id="IPR020084">
    <property type="entry name" value="NUDIX_hydrolase_CS"/>
</dbReference>
<evidence type="ECO:0000256" key="12">
    <source>
        <dbReference type="ARBA" id="ARBA00038905"/>
    </source>
</evidence>
<evidence type="ECO:0000256" key="15">
    <source>
        <dbReference type="ARBA" id="ARBA00041979"/>
    </source>
</evidence>
<evidence type="ECO:0000256" key="9">
    <source>
        <dbReference type="ARBA" id="ARBA00023204"/>
    </source>
</evidence>
<keyword evidence="6" id="KW-0227">DNA damage</keyword>
<comment type="catalytic activity">
    <reaction evidence="10">
        <text>8-oxo-dGTP + H2O = 8-oxo-dGMP + diphosphate + H(+)</text>
        <dbReference type="Rhea" id="RHEA:31575"/>
        <dbReference type="ChEBI" id="CHEBI:15377"/>
        <dbReference type="ChEBI" id="CHEBI:15378"/>
        <dbReference type="ChEBI" id="CHEBI:33019"/>
        <dbReference type="ChEBI" id="CHEBI:63224"/>
        <dbReference type="ChEBI" id="CHEBI:77896"/>
        <dbReference type="EC" id="3.6.1.55"/>
    </reaction>
</comment>
<dbReference type="InterPro" id="IPR047127">
    <property type="entry name" value="MutT-like"/>
</dbReference>
<dbReference type="InterPro" id="IPR020476">
    <property type="entry name" value="Nudix_hydrolase"/>
</dbReference>
<organism evidence="19">
    <name type="scientific">Thermodesulfobacterium geofontis</name>
    <dbReference type="NCBI Taxonomy" id="1295609"/>
    <lineage>
        <taxon>Bacteria</taxon>
        <taxon>Pseudomonadati</taxon>
        <taxon>Thermodesulfobacteriota</taxon>
        <taxon>Thermodesulfobacteria</taxon>
        <taxon>Thermodesulfobacteriales</taxon>
        <taxon>Thermodesulfobacteriaceae</taxon>
        <taxon>Thermodesulfobacterium</taxon>
    </lineage>
</organism>
<dbReference type="GO" id="GO:0044715">
    <property type="term" value="F:8-oxo-dGDP phosphatase activity"/>
    <property type="evidence" value="ECO:0007669"/>
    <property type="project" value="TreeGrafter"/>
</dbReference>
<dbReference type="GO" id="GO:0044716">
    <property type="term" value="F:8-oxo-GDP phosphatase activity"/>
    <property type="evidence" value="ECO:0007669"/>
    <property type="project" value="TreeGrafter"/>
</dbReference>
<keyword evidence="3" id="KW-0515">Mutator protein</keyword>
<dbReference type="PANTHER" id="PTHR47707:SF1">
    <property type="entry name" value="NUDIX HYDROLASE FAMILY PROTEIN"/>
    <property type="match status" value="1"/>
</dbReference>
<dbReference type="PRINTS" id="PR00502">
    <property type="entry name" value="NUDIXFAMILY"/>
</dbReference>
<evidence type="ECO:0000256" key="13">
    <source>
        <dbReference type="ARBA" id="ARBA00040794"/>
    </source>
</evidence>
<dbReference type="GO" id="GO:0006260">
    <property type="term" value="P:DNA replication"/>
    <property type="evidence" value="ECO:0007669"/>
    <property type="project" value="UniProtKB-KW"/>
</dbReference>
<name>A0A7V5N1W2_9BACT</name>